<dbReference type="AlphaFoldDB" id="A0A5J4K4X5"/>
<dbReference type="EMBL" id="BKZV01000003">
    <property type="protein sequence ID" value="GER83758.1"/>
    <property type="molecule type" value="Genomic_DNA"/>
</dbReference>
<feature type="region of interest" description="Disordered" evidence="1">
    <location>
        <begin position="1"/>
        <end position="29"/>
    </location>
</feature>
<reference evidence="2 3" key="1">
    <citation type="journal article" date="2019" name="Int. J. Syst. Evol. Microbiol.">
        <title>Thermogemmatispora aurantia sp. nov. and Thermogemmatispora argillosa sp. nov., within the class Ktedonobacteria, and emended description of the genus Thermogemmatispora.</title>
        <authorList>
            <person name="Zheng Y."/>
            <person name="Wang C.M."/>
            <person name="Sakai Y."/>
            <person name="Abe K."/>
            <person name="Yokota A."/>
            <person name="Yabe S."/>
        </authorList>
    </citation>
    <scope>NUCLEOTIDE SEQUENCE [LARGE SCALE GENOMIC DNA]</scope>
    <source>
        <strain evidence="2 3">A1-2</strain>
    </source>
</reference>
<sequence>MNQSPESSLPPNRDQAQPTQPQPPDRIGREGNVEFERLNIDELENIPVVAQALDNQWLPRSLLEPAFQVGEMTSAHKRILRNHVRSEYIRFLIHSEQLILNRAYLYNSSAVTQDYVGRHNPTRLIFKDLLEKAVIVPFLLHERSPADPPQSLPAGQGEAFGVTAAFEQWREICQEVRPRCLRLSWDDQENARRARRLLVHPFASFAKSITQHDLDLWLQDLGLPESAREPFRQRLVEVERFCLDLTAAGKEVTRDALYKEFVVTGPNTAERRYDRRKPFAAELKQLFDLRYNANLPDALGSYLLTPADSLPRISLQELTAPQRLPSITGEEIVQHLKRLAFDLVQQGLNLPSLHLLSLQDVAEIRRMDEWQHYMQQLRTLLAQPQTFADGGAAHVYESYMRLTRKIVHLMQERRQHIRLRVWSPVVVIVFNIAGALLEVTLTNNGLLYSLIGQVAGTLVGETASVVGTLVIRDAAQRRTQQDLSMSIDFMRCRLRSAYQQWREIQRMVRSLPGFQESEASSARLDEADSNLSGSESDARPG</sequence>
<keyword evidence="3" id="KW-1185">Reference proteome</keyword>
<protein>
    <submittedName>
        <fullName evidence="2">Uncharacterized protein</fullName>
    </submittedName>
</protein>
<evidence type="ECO:0000313" key="2">
    <source>
        <dbReference type="EMBL" id="GER83758.1"/>
    </source>
</evidence>
<accession>A0A5J4K4X5</accession>
<dbReference type="RefSeq" id="WP_151728486.1">
    <property type="nucleotide sequence ID" value="NZ_BKZV01000003.1"/>
</dbReference>
<proteinExistence type="predicted"/>
<gene>
    <name evidence="2" type="ORF">KTAU_23950</name>
</gene>
<evidence type="ECO:0000256" key="1">
    <source>
        <dbReference type="SAM" id="MobiDB-lite"/>
    </source>
</evidence>
<name>A0A5J4K4X5_9CHLR</name>
<comment type="caution">
    <text evidence="2">The sequence shown here is derived from an EMBL/GenBank/DDBJ whole genome shotgun (WGS) entry which is preliminary data.</text>
</comment>
<feature type="compositionally biased region" description="Polar residues" evidence="1">
    <location>
        <begin position="1"/>
        <end position="10"/>
    </location>
</feature>
<dbReference type="Proteomes" id="UP000334820">
    <property type="component" value="Unassembled WGS sequence"/>
</dbReference>
<feature type="region of interest" description="Disordered" evidence="1">
    <location>
        <begin position="519"/>
        <end position="541"/>
    </location>
</feature>
<evidence type="ECO:0000313" key="3">
    <source>
        <dbReference type="Proteomes" id="UP000334820"/>
    </source>
</evidence>
<organism evidence="2 3">
    <name type="scientific">Thermogemmatispora aurantia</name>
    <dbReference type="NCBI Taxonomy" id="2045279"/>
    <lineage>
        <taxon>Bacteria</taxon>
        <taxon>Bacillati</taxon>
        <taxon>Chloroflexota</taxon>
        <taxon>Ktedonobacteria</taxon>
        <taxon>Thermogemmatisporales</taxon>
        <taxon>Thermogemmatisporaceae</taxon>
        <taxon>Thermogemmatispora</taxon>
    </lineage>
</organism>